<proteinExistence type="predicted"/>
<reference evidence="5 6" key="1">
    <citation type="journal article" date="2016" name="Environ. Microbiol.">
        <title>Genomic diversification of marine cyanophages into stable ecotypes.</title>
        <authorList>
            <person name="Marston M.F."/>
            <person name="Martiny J.B."/>
        </authorList>
    </citation>
    <scope>NUCLEOTIDE SEQUENCE [LARGE SCALE GENOMIC DNA]</scope>
    <source>
        <strain evidence="1">LIS_22_0610</strain>
        <strain evidence="2">Np_11_1211</strain>
        <strain evidence="3">Np_45_0711</strain>
        <strain evidence="4">Sn_18_0910</strain>
    </source>
</reference>
<dbReference type="Proteomes" id="UP000223576">
    <property type="component" value="Segment"/>
</dbReference>
<dbReference type="Proteomes" id="UP000224257">
    <property type="component" value="Segment"/>
</dbReference>
<evidence type="ECO:0000313" key="4">
    <source>
        <dbReference type="EMBL" id="AOO14472.1"/>
    </source>
</evidence>
<dbReference type="EMBL" id="KX349299">
    <property type="protein sequence ID" value="AOO13388.1"/>
    <property type="molecule type" value="Genomic_DNA"/>
</dbReference>
<evidence type="ECO:0000313" key="7">
    <source>
        <dbReference type="Proteomes" id="UP000226173"/>
    </source>
</evidence>
<evidence type="ECO:0000313" key="5">
    <source>
        <dbReference type="Proteomes" id="UP000223576"/>
    </source>
</evidence>
<dbReference type="Pfam" id="PF13759">
    <property type="entry name" value="2OG-FeII_Oxy_5"/>
    <property type="match status" value="1"/>
</dbReference>
<dbReference type="EMBL" id="KX349304">
    <property type="protein sequence ID" value="AOO14472.1"/>
    <property type="molecule type" value="Genomic_DNA"/>
</dbReference>
<dbReference type="NCBIfam" id="TIGR02466">
    <property type="entry name" value="TIGR02466 family protein"/>
    <property type="match status" value="1"/>
</dbReference>
<evidence type="ECO:0000313" key="6">
    <source>
        <dbReference type="Proteomes" id="UP000224257"/>
    </source>
</evidence>
<gene>
    <name evidence="1" type="ORF">LIS110610_058</name>
    <name evidence="2" type="ORF">Np111211_058</name>
    <name evidence="3" type="ORF">Np450711_058</name>
    <name evidence="4" type="ORF">Sn180910_058</name>
</gene>
<evidence type="ECO:0000313" key="1">
    <source>
        <dbReference type="EMBL" id="AOO13388.1"/>
    </source>
</evidence>
<accession>A0A1D7SI60</accession>
<dbReference type="Gene3D" id="2.60.120.620">
    <property type="entry name" value="q2cbj1_9rhob like domain"/>
    <property type="match status" value="1"/>
</dbReference>
<protein>
    <submittedName>
        <fullName evidence="1">Uncharacterized protein</fullName>
    </submittedName>
</protein>
<sequence>MSILPLFAIPLYLEEDIHLKYDLDLDDINRRLLEEQWEPIKGAVHGEGEPKGQTTVNKMLLTDKKFADVWRAIDNEMHNYVFNVLAVDNQSTRLDCNRSWSMLHKCLDYSDQHCHENALWSGILYTKMPEEGGGLTFTKESLRHTWMTPSLKPRLRKSNELNANEMTIEPQAGTMVIFPAFTFHGTPPNLSNDDRLNVVVNYSAKGTFGDEYYEKQIIR</sequence>
<dbReference type="InterPro" id="IPR012668">
    <property type="entry name" value="CHP02466"/>
</dbReference>
<dbReference type="Proteomes" id="UP000226173">
    <property type="component" value="Segment"/>
</dbReference>
<dbReference type="Proteomes" id="UP000223981">
    <property type="component" value="Segment"/>
</dbReference>
<evidence type="ECO:0000313" key="2">
    <source>
        <dbReference type="EMBL" id="AOO13604.1"/>
    </source>
</evidence>
<dbReference type="EMBL" id="KX349300">
    <property type="protein sequence ID" value="AOO13604.1"/>
    <property type="molecule type" value="Genomic_DNA"/>
</dbReference>
<dbReference type="SUPFAM" id="SSF51197">
    <property type="entry name" value="Clavaminate synthase-like"/>
    <property type="match status" value="1"/>
</dbReference>
<dbReference type="EMBL" id="KX349301">
    <property type="protein sequence ID" value="AOO13820.1"/>
    <property type="molecule type" value="Genomic_DNA"/>
</dbReference>
<organism evidence="1 7">
    <name type="scientific">Cyanophage S-RIM14</name>
    <dbReference type="NCBI Taxonomy" id="1278423"/>
    <lineage>
        <taxon>Viruses</taxon>
        <taxon>Duplodnaviria</taxon>
        <taxon>Heunggongvirae</taxon>
        <taxon>Uroviricota</taxon>
        <taxon>Caudoviricetes</taxon>
        <taxon>Pantevenvirales</taxon>
        <taxon>Kyanoviridae</taxon>
        <taxon>Ahtivirus</taxon>
        <taxon>Ahtivirus sagseatwo</taxon>
    </lineage>
</organism>
<evidence type="ECO:0000313" key="3">
    <source>
        <dbReference type="EMBL" id="AOO13820.1"/>
    </source>
</evidence>
<name>A0A1D7SI60_9CAUD</name>